<dbReference type="EMBL" id="ADVL01000988">
    <property type="protein sequence ID" value="EFH09055.1"/>
    <property type="molecule type" value="Genomic_DNA"/>
</dbReference>
<dbReference type="Gene3D" id="3.90.1570.10">
    <property type="entry name" value="tt1808, chain A"/>
    <property type="match status" value="1"/>
</dbReference>
<dbReference type="InterPro" id="IPR011335">
    <property type="entry name" value="Restrct_endonuc-II-like"/>
</dbReference>
<dbReference type="PANTHER" id="PTHR35400:SF1">
    <property type="entry name" value="SLR1083 PROTEIN"/>
    <property type="match status" value="1"/>
</dbReference>
<accession>D5RUG4</accession>
<dbReference type="RefSeq" id="WP_007006115.1">
    <property type="nucleotide sequence ID" value="NZ_GG770923.1"/>
</dbReference>
<name>D5RUG4_9PROT</name>
<gene>
    <name evidence="2" type="ORF">HMPREF0731_4726</name>
</gene>
<proteinExistence type="predicted"/>
<dbReference type="Proteomes" id="UP000005324">
    <property type="component" value="Unassembled WGS sequence"/>
</dbReference>
<evidence type="ECO:0000313" key="3">
    <source>
        <dbReference type="Proteomes" id="UP000005324"/>
    </source>
</evidence>
<dbReference type="HOGENOM" id="CLU_076312_2_0_5"/>
<dbReference type="PANTHER" id="PTHR35400">
    <property type="entry name" value="SLR1083 PROTEIN"/>
    <property type="match status" value="1"/>
</dbReference>
<dbReference type="AlphaFoldDB" id="D5RUG4"/>
<reference evidence="2 3" key="1">
    <citation type="submission" date="2010-04" db="EMBL/GenBank/DDBJ databases">
        <authorList>
            <person name="Qin X."/>
            <person name="Bachman B."/>
            <person name="Battles P."/>
            <person name="Bell A."/>
            <person name="Bess C."/>
            <person name="Bickham C."/>
            <person name="Chaboub L."/>
            <person name="Chen D."/>
            <person name="Coyle M."/>
            <person name="Deiros D.R."/>
            <person name="Dinh H."/>
            <person name="Forbes L."/>
            <person name="Fowler G."/>
            <person name="Francisco L."/>
            <person name="Fu Q."/>
            <person name="Gubbala S."/>
            <person name="Hale W."/>
            <person name="Han Y."/>
            <person name="Hemphill L."/>
            <person name="Highlander S.K."/>
            <person name="Hirani K."/>
            <person name="Hogues M."/>
            <person name="Jackson L."/>
            <person name="Jakkamsetti A."/>
            <person name="Javaid M."/>
            <person name="Jiang H."/>
            <person name="Korchina V."/>
            <person name="Kovar C."/>
            <person name="Lara F."/>
            <person name="Lee S."/>
            <person name="Mata R."/>
            <person name="Mathew T."/>
            <person name="Moen C."/>
            <person name="Morales K."/>
            <person name="Munidasa M."/>
            <person name="Nazareth L."/>
            <person name="Ngo R."/>
            <person name="Nguyen L."/>
            <person name="Okwuonu G."/>
            <person name="Ongeri F."/>
            <person name="Patil S."/>
            <person name="Petrosino J."/>
            <person name="Pham C."/>
            <person name="Pham P."/>
            <person name="Pu L.-L."/>
            <person name="Puazo M."/>
            <person name="Raj R."/>
            <person name="Reid J."/>
            <person name="Rouhana J."/>
            <person name="Saada N."/>
            <person name="Shang Y."/>
            <person name="Simmons D."/>
            <person name="Thornton R."/>
            <person name="Warren J."/>
            <person name="Weissenberger G."/>
            <person name="Zhang J."/>
            <person name="Zhang L."/>
            <person name="Zhou C."/>
            <person name="Zhu D."/>
            <person name="Muzny D."/>
            <person name="Worley K."/>
            <person name="Gibbs R."/>
        </authorList>
    </citation>
    <scope>NUCLEOTIDE SEQUENCE [LARGE SCALE GENOMIC DNA]</scope>
    <source>
        <strain evidence="2 3">ATCC 49957</strain>
    </source>
</reference>
<sequence>MRDGVALAAEVASRGQYRFTAEEFRRMPEAEMPPGHARVELIEGVVVPMAPTLPDHYSVIYLLEGRLREALEPRLKVRSHAPVQLGQYTQAAPDISVITPRQDGYRYRLPGADDILLLVEVAESALSCNRHDKVPLYALHGIREFWLIGIAERQALVLRDPVDGAFRSERAICFGGFLEPLVAPGLRIPFEEFL</sequence>
<dbReference type="OrthoDB" id="196625at2"/>
<dbReference type="CDD" id="cd06260">
    <property type="entry name" value="DUF820-like"/>
    <property type="match status" value="1"/>
</dbReference>
<feature type="domain" description="Putative restriction endonuclease" evidence="1">
    <location>
        <begin position="22"/>
        <end position="189"/>
    </location>
</feature>
<comment type="caution">
    <text evidence="2">The sequence shown here is derived from an EMBL/GenBank/DDBJ whole genome shotgun (WGS) entry which is preliminary data.</text>
</comment>
<dbReference type="Pfam" id="PF05685">
    <property type="entry name" value="Uma2"/>
    <property type="match status" value="1"/>
</dbReference>
<keyword evidence="3" id="KW-1185">Reference proteome</keyword>
<protein>
    <recommendedName>
        <fullName evidence="1">Putative restriction endonuclease domain-containing protein</fullName>
    </recommendedName>
</protein>
<dbReference type="InterPro" id="IPR008538">
    <property type="entry name" value="Uma2"/>
</dbReference>
<evidence type="ECO:0000259" key="1">
    <source>
        <dbReference type="Pfam" id="PF05685"/>
    </source>
</evidence>
<organism evidence="2 3">
    <name type="scientific">Pseudoroseomonas cervicalis ATCC 49957</name>
    <dbReference type="NCBI Taxonomy" id="525371"/>
    <lineage>
        <taxon>Bacteria</taxon>
        <taxon>Pseudomonadati</taxon>
        <taxon>Pseudomonadota</taxon>
        <taxon>Alphaproteobacteria</taxon>
        <taxon>Acetobacterales</taxon>
        <taxon>Roseomonadaceae</taxon>
        <taxon>Roseomonas</taxon>
    </lineage>
</organism>
<dbReference type="SUPFAM" id="SSF52980">
    <property type="entry name" value="Restriction endonuclease-like"/>
    <property type="match status" value="1"/>
</dbReference>
<evidence type="ECO:0000313" key="2">
    <source>
        <dbReference type="EMBL" id="EFH09055.1"/>
    </source>
</evidence>
<dbReference type="InterPro" id="IPR012296">
    <property type="entry name" value="Nuclease_put_TT1808"/>
</dbReference>